<evidence type="ECO:0000256" key="1">
    <source>
        <dbReference type="ARBA" id="ARBA00010613"/>
    </source>
</evidence>
<dbReference type="STRING" id="693.AKJ17_13685"/>
<dbReference type="PANTHER" id="PTHR23088">
    <property type="entry name" value="NITRILASE-RELATED"/>
    <property type="match status" value="1"/>
</dbReference>
<dbReference type="PROSITE" id="PS01227">
    <property type="entry name" value="UPF0012"/>
    <property type="match status" value="1"/>
</dbReference>
<sequence>MERVALVQMTSGPDVAQNLAYIEQQVTALAKEGAKLVITPENCVVLGGRADYHHHAEPLGDGWIQSKMANLAKECQLWLVIGSMPIRTENGVTTTCVVFDPQGQRIAHYDKLHMFDVDVADGHSRYRESETFTPGDKIVSVETPMAHLGLTICYDVRFPQLYSELAKRGVNVLLVPAAFTAVTGKAHWEALLRARAIETQCWVLAVNQCGVHPGGRETWGHSMVISPWGEVVASLECEPQSLVVDIDLNQVNEVRTAMPVLSHTRFHNQLIV</sequence>
<dbReference type="EMBL" id="LHPJ01000011">
    <property type="protein sequence ID" value="KOO02784.1"/>
    <property type="molecule type" value="Genomic_DNA"/>
</dbReference>
<dbReference type="InterPro" id="IPR001110">
    <property type="entry name" value="UPF0012_CS"/>
</dbReference>
<reference evidence="5" key="1">
    <citation type="submission" date="2015-08" db="EMBL/GenBank/DDBJ databases">
        <title>Vibrio galatheae sp. nov., a novel member of the Vibrionaceae family isolated from the Solomon Islands.</title>
        <authorList>
            <person name="Giubergia S."/>
            <person name="Machado H."/>
            <person name="Mateiu R.V."/>
            <person name="Gram L."/>
        </authorList>
    </citation>
    <scope>NUCLEOTIDE SEQUENCE [LARGE SCALE GENOMIC DNA]</scope>
    <source>
        <strain evidence="5">DSM 19584</strain>
    </source>
</reference>
<dbReference type="PANTHER" id="PTHR23088:SF27">
    <property type="entry name" value="DEAMINATED GLUTATHIONE AMIDASE"/>
    <property type="match status" value="1"/>
</dbReference>
<name>A0A0M0HL29_VIBNE</name>
<dbReference type="PATRIC" id="fig|693.5.peg.2803"/>
<dbReference type="InterPro" id="IPR045254">
    <property type="entry name" value="Nit1/2_C-N_Hydrolase"/>
</dbReference>
<evidence type="ECO:0000259" key="3">
    <source>
        <dbReference type="PROSITE" id="PS50263"/>
    </source>
</evidence>
<feature type="domain" description="CN hydrolase" evidence="3">
    <location>
        <begin position="2"/>
        <end position="248"/>
    </location>
</feature>
<dbReference type="PROSITE" id="PS50263">
    <property type="entry name" value="CN_HYDROLASE"/>
    <property type="match status" value="1"/>
</dbReference>
<organism evidence="4 5">
    <name type="scientific">Vibrio nereis</name>
    <dbReference type="NCBI Taxonomy" id="693"/>
    <lineage>
        <taxon>Bacteria</taxon>
        <taxon>Pseudomonadati</taxon>
        <taxon>Pseudomonadota</taxon>
        <taxon>Gammaproteobacteria</taxon>
        <taxon>Vibrionales</taxon>
        <taxon>Vibrionaceae</taxon>
        <taxon>Vibrio</taxon>
    </lineage>
</organism>
<dbReference type="GO" id="GO:0016811">
    <property type="term" value="F:hydrolase activity, acting on carbon-nitrogen (but not peptide) bonds, in linear amides"/>
    <property type="evidence" value="ECO:0007669"/>
    <property type="project" value="InterPro"/>
</dbReference>
<dbReference type="InterPro" id="IPR003010">
    <property type="entry name" value="C-N_Hydrolase"/>
</dbReference>
<keyword evidence="5" id="KW-1185">Reference proteome</keyword>
<evidence type="ECO:0000313" key="5">
    <source>
        <dbReference type="Proteomes" id="UP000037515"/>
    </source>
</evidence>
<comment type="caution">
    <text evidence="4">The sequence shown here is derived from an EMBL/GenBank/DDBJ whole genome shotgun (WGS) entry which is preliminary data.</text>
</comment>
<dbReference type="Gene3D" id="3.60.110.10">
    <property type="entry name" value="Carbon-nitrogen hydrolase"/>
    <property type="match status" value="1"/>
</dbReference>
<dbReference type="RefSeq" id="WP_053396382.1">
    <property type="nucleotide sequence ID" value="NZ_LHPJ01000011.1"/>
</dbReference>
<gene>
    <name evidence="4" type="ORF">AKJ17_13685</name>
</gene>
<dbReference type="Proteomes" id="UP000037515">
    <property type="component" value="Unassembled WGS sequence"/>
</dbReference>
<proteinExistence type="inferred from homology"/>
<dbReference type="CDD" id="cd07572">
    <property type="entry name" value="nit"/>
    <property type="match status" value="1"/>
</dbReference>
<dbReference type="OrthoDB" id="9811121at2"/>
<dbReference type="AlphaFoldDB" id="A0A0M0HL29"/>
<evidence type="ECO:0000313" key="4">
    <source>
        <dbReference type="EMBL" id="KOO02784.1"/>
    </source>
</evidence>
<comment type="similarity">
    <text evidence="1">Belongs to the carbon-nitrogen hydrolase superfamily. NIT1/NIT2 family.</text>
</comment>
<evidence type="ECO:0000256" key="2">
    <source>
        <dbReference type="ARBA" id="ARBA00022801"/>
    </source>
</evidence>
<accession>A0A0M0HL29</accession>
<dbReference type="InterPro" id="IPR036526">
    <property type="entry name" value="C-N_Hydrolase_sf"/>
</dbReference>
<dbReference type="SUPFAM" id="SSF56317">
    <property type="entry name" value="Carbon-nitrogen hydrolase"/>
    <property type="match status" value="1"/>
</dbReference>
<dbReference type="Pfam" id="PF00795">
    <property type="entry name" value="CN_hydrolase"/>
    <property type="match status" value="1"/>
</dbReference>
<protein>
    <submittedName>
        <fullName evidence="4">Amidohydrolase</fullName>
    </submittedName>
</protein>
<keyword evidence="2 4" id="KW-0378">Hydrolase</keyword>